<dbReference type="AlphaFoldDB" id="A0A511NBU4"/>
<dbReference type="Proteomes" id="UP000321245">
    <property type="component" value="Unassembled WGS sequence"/>
</dbReference>
<dbReference type="RefSeq" id="WP_019973573.1">
    <property type="nucleotide sequence ID" value="NZ_BJXC01000001.1"/>
</dbReference>
<dbReference type="EMBL" id="BJXC01000001">
    <property type="protein sequence ID" value="GEM50285.1"/>
    <property type="molecule type" value="Genomic_DNA"/>
</dbReference>
<evidence type="ECO:0000313" key="2">
    <source>
        <dbReference type="Proteomes" id="UP000321245"/>
    </source>
</evidence>
<accession>A0A511NBU4</accession>
<evidence type="ECO:0000313" key="1">
    <source>
        <dbReference type="EMBL" id="GEM50285.1"/>
    </source>
</evidence>
<sequence length="72" mass="8446">MDNQENINVVVGESISFTTYVENAITIKQKNTVIEIGKTTRRYDLNFSFSILFKDGKIRYDRPVLKEEDGWR</sequence>
<name>A0A511NBU4_9FLAO</name>
<dbReference type="GeneID" id="84648379"/>
<dbReference type="OrthoDB" id="708866at2"/>
<comment type="caution">
    <text evidence="1">The sequence shown here is derived from an EMBL/GenBank/DDBJ whole genome shotgun (WGS) entry which is preliminary data.</text>
</comment>
<keyword evidence="2" id="KW-1185">Reference proteome</keyword>
<protein>
    <submittedName>
        <fullName evidence="1">Uncharacterized protein</fullName>
    </submittedName>
</protein>
<gene>
    <name evidence="1" type="ORF">EB1_00750</name>
</gene>
<organism evidence="1 2">
    <name type="scientific">Empedobacter brevis NBRC 14943 = ATCC 43319</name>
    <dbReference type="NCBI Taxonomy" id="1218108"/>
    <lineage>
        <taxon>Bacteria</taxon>
        <taxon>Pseudomonadati</taxon>
        <taxon>Bacteroidota</taxon>
        <taxon>Flavobacteriia</taxon>
        <taxon>Flavobacteriales</taxon>
        <taxon>Weeksellaceae</taxon>
        <taxon>Empedobacter</taxon>
    </lineage>
</organism>
<reference evidence="1 2" key="1">
    <citation type="submission" date="2019-07" db="EMBL/GenBank/DDBJ databases">
        <title>Whole genome shotgun sequence of Empedobacter brevis NBRC 14943.</title>
        <authorList>
            <person name="Hosoyama A."/>
            <person name="Uohara A."/>
            <person name="Ohji S."/>
            <person name="Ichikawa N."/>
        </authorList>
    </citation>
    <scope>NUCLEOTIDE SEQUENCE [LARGE SCALE GENOMIC DNA]</scope>
    <source>
        <strain evidence="1 2">NBRC 14943</strain>
    </source>
</reference>
<proteinExistence type="predicted"/>